<organism evidence="8 9">
    <name type="scientific">Hydrogenophaga electricum</name>
    <dbReference type="NCBI Taxonomy" id="1230953"/>
    <lineage>
        <taxon>Bacteria</taxon>
        <taxon>Pseudomonadati</taxon>
        <taxon>Pseudomonadota</taxon>
        <taxon>Betaproteobacteria</taxon>
        <taxon>Burkholderiales</taxon>
        <taxon>Comamonadaceae</taxon>
        <taxon>Hydrogenophaga</taxon>
    </lineage>
</organism>
<evidence type="ECO:0000313" key="9">
    <source>
        <dbReference type="Proteomes" id="UP001156903"/>
    </source>
</evidence>
<keyword evidence="2" id="KW-1003">Cell membrane</keyword>
<feature type="transmembrane region" description="Helical" evidence="6">
    <location>
        <begin position="38"/>
        <end position="55"/>
    </location>
</feature>
<keyword evidence="3 6" id="KW-0812">Transmembrane</keyword>
<dbReference type="Proteomes" id="UP001156903">
    <property type="component" value="Unassembled WGS sequence"/>
</dbReference>
<feature type="transmembrane region" description="Helical" evidence="6">
    <location>
        <begin position="335"/>
        <end position="357"/>
    </location>
</feature>
<feature type="transmembrane region" description="Helical" evidence="6">
    <location>
        <begin position="67"/>
        <end position="85"/>
    </location>
</feature>
<feature type="transmembrane region" description="Helical" evidence="6">
    <location>
        <begin position="213"/>
        <end position="232"/>
    </location>
</feature>
<dbReference type="PROSITE" id="PS50850">
    <property type="entry name" value="MFS"/>
    <property type="match status" value="1"/>
</dbReference>
<proteinExistence type="predicted"/>
<dbReference type="InterPro" id="IPR011701">
    <property type="entry name" value="MFS"/>
</dbReference>
<keyword evidence="4 6" id="KW-1133">Transmembrane helix</keyword>
<name>A0ABQ6C1Z0_9BURK</name>
<dbReference type="Pfam" id="PF07690">
    <property type="entry name" value="MFS_1"/>
    <property type="match status" value="1"/>
</dbReference>
<keyword evidence="5 6" id="KW-0472">Membrane</keyword>
<accession>A0ABQ6C1Z0</accession>
<evidence type="ECO:0000256" key="1">
    <source>
        <dbReference type="ARBA" id="ARBA00004651"/>
    </source>
</evidence>
<dbReference type="InterPro" id="IPR020846">
    <property type="entry name" value="MFS_dom"/>
</dbReference>
<feature type="domain" description="Major facilitator superfamily (MFS) profile" evidence="7">
    <location>
        <begin position="1"/>
        <end position="395"/>
    </location>
</feature>
<feature type="transmembrane region" description="Helical" evidence="6">
    <location>
        <begin position="154"/>
        <end position="173"/>
    </location>
</feature>
<feature type="transmembrane region" description="Helical" evidence="6">
    <location>
        <begin position="126"/>
        <end position="148"/>
    </location>
</feature>
<sequence>MLLALTSAFTLSQAFRTVAAIMGPPLAQELALSNQQLGLWAAAFHFSFGIMQLVFGVTIDVFGVRRTILAAFPVAILGAVVSALAPGFQVLLLGQVLIGTGCSPAFLVCTVFIARHFGPERFTPTSGLIMSLSGLGVLLTATPLAAMIEISSWRWSFGVLALLGIAAWLAIFWRVRERSLGAHSVQAPIARPQLKQAFGGLLDLFRLPHTAGLVLYAAVAYAGFITLRGLWLGPVLIERHGLTLVQSGNVALLVTLGSMLSPAVFGRIDPGGERRVHWLIGFSLAAATLLMGMALTHSLWLDVALPIVYGLLSGYGLLQYGYVHGAYPAAARGRALSLFTMAMFLGISLMQWLSGLAATLAPAAGLDPLSAALATMSLMLVLGGLAFWKLPRAPGEPVQTPPTRQ</sequence>
<evidence type="ECO:0000256" key="3">
    <source>
        <dbReference type="ARBA" id="ARBA00022692"/>
    </source>
</evidence>
<evidence type="ECO:0000256" key="6">
    <source>
        <dbReference type="SAM" id="Phobius"/>
    </source>
</evidence>
<protein>
    <submittedName>
        <fullName evidence="8">MFS transporter</fullName>
    </submittedName>
</protein>
<evidence type="ECO:0000256" key="4">
    <source>
        <dbReference type="ARBA" id="ARBA00022989"/>
    </source>
</evidence>
<evidence type="ECO:0000313" key="8">
    <source>
        <dbReference type="EMBL" id="GLS14383.1"/>
    </source>
</evidence>
<dbReference type="EMBL" id="BSPB01000011">
    <property type="protein sequence ID" value="GLS14383.1"/>
    <property type="molecule type" value="Genomic_DNA"/>
</dbReference>
<evidence type="ECO:0000256" key="5">
    <source>
        <dbReference type="ARBA" id="ARBA00023136"/>
    </source>
</evidence>
<evidence type="ECO:0000259" key="7">
    <source>
        <dbReference type="PROSITE" id="PS50850"/>
    </source>
</evidence>
<dbReference type="InterPro" id="IPR036259">
    <property type="entry name" value="MFS_trans_sf"/>
</dbReference>
<gene>
    <name evidence="8" type="ORF">GCM10007935_18140</name>
</gene>
<feature type="transmembrane region" description="Helical" evidence="6">
    <location>
        <begin position="244"/>
        <end position="266"/>
    </location>
</feature>
<reference evidence="9" key="1">
    <citation type="journal article" date="2019" name="Int. J. Syst. Evol. Microbiol.">
        <title>The Global Catalogue of Microorganisms (GCM) 10K type strain sequencing project: providing services to taxonomists for standard genome sequencing and annotation.</title>
        <authorList>
            <consortium name="The Broad Institute Genomics Platform"/>
            <consortium name="The Broad Institute Genome Sequencing Center for Infectious Disease"/>
            <person name="Wu L."/>
            <person name="Ma J."/>
        </authorList>
    </citation>
    <scope>NUCLEOTIDE SEQUENCE [LARGE SCALE GENOMIC DNA]</scope>
    <source>
        <strain evidence="9">NBRC 109341</strain>
    </source>
</reference>
<evidence type="ECO:0000256" key="2">
    <source>
        <dbReference type="ARBA" id="ARBA00022475"/>
    </source>
</evidence>
<keyword evidence="9" id="KW-1185">Reference proteome</keyword>
<comment type="caution">
    <text evidence="8">The sequence shown here is derived from an EMBL/GenBank/DDBJ whole genome shotgun (WGS) entry which is preliminary data.</text>
</comment>
<dbReference type="Gene3D" id="1.20.1250.20">
    <property type="entry name" value="MFS general substrate transporter like domains"/>
    <property type="match status" value="1"/>
</dbReference>
<feature type="transmembrane region" description="Helical" evidence="6">
    <location>
        <begin position="278"/>
        <end position="297"/>
    </location>
</feature>
<feature type="transmembrane region" description="Helical" evidence="6">
    <location>
        <begin position="369"/>
        <end position="388"/>
    </location>
</feature>
<dbReference type="InterPro" id="IPR050189">
    <property type="entry name" value="MFS_Efflux_Transporters"/>
</dbReference>
<dbReference type="SUPFAM" id="SSF103473">
    <property type="entry name" value="MFS general substrate transporter"/>
    <property type="match status" value="1"/>
</dbReference>
<feature type="transmembrane region" description="Helical" evidence="6">
    <location>
        <begin position="91"/>
        <end position="114"/>
    </location>
</feature>
<dbReference type="PANTHER" id="PTHR43124:SF3">
    <property type="entry name" value="CHLORAMPHENICOL EFFLUX PUMP RV0191"/>
    <property type="match status" value="1"/>
</dbReference>
<feature type="transmembrane region" description="Helical" evidence="6">
    <location>
        <begin position="303"/>
        <end position="323"/>
    </location>
</feature>
<comment type="subcellular location">
    <subcellularLocation>
        <location evidence="1">Cell membrane</location>
        <topology evidence="1">Multi-pass membrane protein</topology>
    </subcellularLocation>
</comment>
<dbReference type="PANTHER" id="PTHR43124">
    <property type="entry name" value="PURINE EFFLUX PUMP PBUE"/>
    <property type="match status" value="1"/>
</dbReference>